<gene>
    <name evidence="2" type="ORF">Daesc_000853</name>
</gene>
<reference evidence="2 3" key="1">
    <citation type="journal article" date="2024" name="Front Chem Biol">
        <title>Unveiling the potential of Daldinia eschscholtzii MFLUCC 19-0629 through bioactivity and bioinformatics studies for enhanced sustainable agriculture production.</title>
        <authorList>
            <person name="Brooks S."/>
            <person name="Weaver J.A."/>
            <person name="Klomchit A."/>
            <person name="Alharthi S.A."/>
            <person name="Onlamun T."/>
            <person name="Nurani R."/>
            <person name="Vong T.K."/>
            <person name="Alberti F."/>
            <person name="Greco C."/>
        </authorList>
    </citation>
    <scope>NUCLEOTIDE SEQUENCE [LARGE SCALE GENOMIC DNA]</scope>
    <source>
        <strain evidence="2">MFLUCC 19-0629</strain>
    </source>
</reference>
<evidence type="ECO:0000313" key="3">
    <source>
        <dbReference type="Proteomes" id="UP001369815"/>
    </source>
</evidence>
<dbReference type="Gene3D" id="1.10.510.10">
    <property type="entry name" value="Transferase(Phosphotransferase) domain 1"/>
    <property type="match status" value="1"/>
</dbReference>
<proteinExistence type="predicted"/>
<protein>
    <recommendedName>
        <fullName evidence="1">Prion-inhibition and propagation HeLo domain-containing protein</fullName>
    </recommendedName>
</protein>
<name>A0AAX6MZG6_9PEZI</name>
<dbReference type="InterPro" id="IPR011009">
    <property type="entry name" value="Kinase-like_dom_sf"/>
</dbReference>
<dbReference type="EMBL" id="JBANMG010000001">
    <property type="protein sequence ID" value="KAK6958060.1"/>
    <property type="molecule type" value="Genomic_DNA"/>
</dbReference>
<dbReference type="Gene3D" id="1.20.120.1020">
    <property type="entry name" value="Prion-inhibition and propagation, HeLo domain"/>
    <property type="match status" value="1"/>
</dbReference>
<evidence type="ECO:0000259" key="1">
    <source>
        <dbReference type="Pfam" id="PF14479"/>
    </source>
</evidence>
<sequence>MAELALGVIGIVAAFKGAVETGIFIRSFFDAEATESSGLGLYFLIEKMRLQLWGEHCRVRDSRSCILRDKPEDLKRLVIQTLGNIERLSKAADDMVKEYDIATSSVQGPTNELDDNLHPDSDMVHDIAKLPKAIKPRKRLSWIIYAKDNFKEKIDAIGHHITYLHRITLEYRVAELLENGLPGRVLPNVNNNTNLRTLGELNPEAHQSLALSALAKLHHQMASIDPKGSATCVTKNDLQLLGRSPDIGRLKQPDGATLTVRIEWNDLGTGPVADAEKYVDRINSLGYILEKVSEPALRLPPCYGVFDDSLNTGHGARRLGYVFGLPPNDSTCSSGHNIKYETDLCTYPPIRLSELIRDPKRPIPLLGDRFQLAYVLACAFSCFHAAGWLHKGFHTGSIWFFQKRGGRVDVTQPFITGFQYSRPQGESSIAYTPLADRSIEYYYHPDADCGFTKKRDLYSLGVVLSEIGRWTILTDLKPKPRTKKPEGRSEWRNFMLKGPLVDLGWRVGDKYQSAVRALLECELPDDEIPHDYFAEQFLEKVMKPLSSCSA</sequence>
<dbReference type="InterPro" id="IPR038305">
    <property type="entry name" value="HeLo_sf"/>
</dbReference>
<dbReference type="Pfam" id="PF14479">
    <property type="entry name" value="HeLo"/>
    <property type="match status" value="1"/>
</dbReference>
<dbReference type="SUPFAM" id="SSF56112">
    <property type="entry name" value="Protein kinase-like (PK-like)"/>
    <property type="match status" value="1"/>
</dbReference>
<dbReference type="AlphaFoldDB" id="A0AAX6MZG6"/>
<dbReference type="InterPro" id="IPR029498">
    <property type="entry name" value="HeLo_dom"/>
</dbReference>
<dbReference type="Proteomes" id="UP001369815">
    <property type="component" value="Unassembled WGS sequence"/>
</dbReference>
<comment type="caution">
    <text evidence="2">The sequence shown here is derived from an EMBL/GenBank/DDBJ whole genome shotgun (WGS) entry which is preliminary data.</text>
</comment>
<keyword evidence="3" id="KW-1185">Reference proteome</keyword>
<organism evidence="2 3">
    <name type="scientific">Daldinia eschscholtzii</name>
    <dbReference type="NCBI Taxonomy" id="292717"/>
    <lineage>
        <taxon>Eukaryota</taxon>
        <taxon>Fungi</taxon>
        <taxon>Dikarya</taxon>
        <taxon>Ascomycota</taxon>
        <taxon>Pezizomycotina</taxon>
        <taxon>Sordariomycetes</taxon>
        <taxon>Xylariomycetidae</taxon>
        <taxon>Xylariales</taxon>
        <taxon>Hypoxylaceae</taxon>
        <taxon>Daldinia</taxon>
    </lineage>
</organism>
<dbReference type="PANTHER" id="PTHR37542:SF3">
    <property type="entry name" value="PRION-INHIBITION AND PROPAGATION HELO DOMAIN-CONTAINING PROTEIN"/>
    <property type="match status" value="1"/>
</dbReference>
<dbReference type="PANTHER" id="PTHR37542">
    <property type="entry name" value="HELO DOMAIN-CONTAINING PROTEIN-RELATED"/>
    <property type="match status" value="1"/>
</dbReference>
<feature type="domain" description="Prion-inhibition and propagation HeLo" evidence="1">
    <location>
        <begin position="4"/>
        <end position="169"/>
    </location>
</feature>
<evidence type="ECO:0000313" key="2">
    <source>
        <dbReference type="EMBL" id="KAK6958060.1"/>
    </source>
</evidence>
<accession>A0AAX6MZG6</accession>